<sequence>MGGITTNVSITNSLDRKARINCTALVDPGAAHMVLPSAWKEMLGNPPVIRTVDCETATQQLVPGDVCGPIEIRIEGFQPVCSEVLFPGVCPT</sequence>
<name>A0A450TKG9_9GAMM</name>
<evidence type="ECO:0008006" key="2">
    <source>
        <dbReference type="Google" id="ProtNLM"/>
    </source>
</evidence>
<reference evidence="1" key="1">
    <citation type="submission" date="2019-02" db="EMBL/GenBank/DDBJ databases">
        <authorList>
            <person name="Gruber-Vodicka R. H."/>
            <person name="Seah K. B. B."/>
        </authorList>
    </citation>
    <scope>NUCLEOTIDE SEQUENCE</scope>
    <source>
        <strain evidence="1">BECK_DK161</strain>
    </source>
</reference>
<accession>A0A450TKG9</accession>
<evidence type="ECO:0000313" key="1">
    <source>
        <dbReference type="EMBL" id="VFJ67995.1"/>
    </source>
</evidence>
<protein>
    <recommendedName>
        <fullName evidence="2">Aspartyl protease</fullName>
    </recommendedName>
</protein>
<proteinExistence type="predicted"/>
<gene>
    <name evidence="1" type="ORF">BECKDK2373C_GA0170839_11741</name>
</gene>
<organism evidence="1">
    <name type="scientific">Candidatus Kentrum sp. DK</name>
    <dbReference type="NCBI Taxonomy" id="2126562"/>
    <lineage>
        <taxon>Bacteria</taxon>
        <taxon>Pseudomonadati</taxon>
        <taxon>Pseudomonadota</taxon>
        <taxon>Gammaproteobacteria</taxon>
        <taxon>Candidatus Kentrum</taxon>
    </lineage>
</organism>
<dbReference type="EMBL" id="CAADEY010000174">
    <property type="protein sequence ID" value="VFJ67995.1"/>
    <property type="molecule type" value="Genomic_DNA"/>
</dbReference>
<dbReference type="AlphaFoldDB" id="A0A450TKG9"/>